<dbReference type="Proteomes" id="UP000824005">
    <property type="component" value="Unassembled WGS sequence"/>
</dbReference>
<sequence>MPSGDPRLIIVGGASGSGKSYIARRFGAPAIELDAFYREIDEDADDPLPRTPYGEIDWDDVGTFRTQHAVDALLRLIAHREVTVPVYDLSISRRSGSRRLRVARGPVIAEGVFASAVVEELRRRSVGCDAWYVIESPTLTMLRRFVRDVREARKPLPFLIRRGLALRRAESRLRQQAQAAGFALTKKSRIKRILRAL</sequence>
<evidence type="ECO:0000313" key="1">
    <source>
        <dbReference type="EMBL" id="HIY65960.1"/>
    </source>
</evidence>
<dbReference type="GO" id="GO:0016301">
    <property type="term" value="F:kinase activity"/>
    <property type="evidence" value="ECO:0007669"/>
    <property type="project" value="UniProtKB-KW"/>
</dbReference>
<proteinExistence type="predicted"/>
<comment type="caution">
    <text evidence="1">The sequence shown here is derived from an EMBL/GenBank/DDBJ whole genome shotgun (WGS) entry which is preliminary data.</text>
</comment>
<evidence type="ECO:0000313" key="2">
    <source>
        <dbReference type="Proteomes" id="UP000824005"/>
    </source>
</evidence>
<name>A0A9D2CA15_9MICO</name>
<dbReference type="InterPro" id="IPR027417">
    <property type="entry name" value="P-loop_NTPase"/>
</dbReference>
<dbReference type="PRINTS" id="PR00988">
    <property type="entry name" value="URIDINKINASE"/>
</dbReference>
<dbReference type="AlphaFoldDB" id="A0A9D2CA15"/>
<keyword evidence="1" id="KW-0808">Transferase</keyword>
<reference evidence="1" key="1">
    <citation type="journal article" date="2021" name="PeerJ">
        <title>Extensive microbial diversity within the chicken gut microbiome revealed by metagenomics and culture.</title>
        <authorList>
            <person name="Gilroy R."/>
            <person name="Ravi A."/>
            <person name="Getino M."/>
            <person name="Pursley I."/>
            <person name="Horton D.L."/>
            <person name="Alikhan N.F."/>
            <person name="Baker D."/>
            <person name="Gharbi K."/>
            <person name="Hall N."/>
            <person name="Watson M."/>
            <person name="Adriaenssens E.M."/>
            <person name="Foster-Nyarko E."/>
            <person name="Jarju S."/>
            <person name="Secka A."/>
            <person name="Antonio M."/>
            <person name="Oren A."/>
            <person name="Chaudhuri R.R."/>
            <person name="La Ragione R."/>
            <person name="Hildebrand F."/>
            <person name="Pallen M.J."/>
        </authorList>
    </citation>
    <scope>NUCLEOTIDE SEQUENCE</scope>
    <source>
        <strain evidence="1">ChiGjej1B1-98</strain>
    </source>
</reference>
<dbReference type="SUPFAM" id="SSF52540">
    <property type="entry name" value="P-loop containing nucleoside triphosphate hydrolases"/>
    <property type="match status" value="1"/>
</dbReference>
<keyword evidence="1" id="KW-0418">Kinase</keyword>
<dbReference type="Gene3D" id="3.40.50.300">
    <property type="entry name" value="P-loop containing nucleotide triphosphate hydrolases"/>
    <property type="match status" value="1"/>
</dbReference>
<protein>
    <submittedName>
        <fullName evidence="1">Uridine kinase</fullName>
    </submittedName>
</protein>
<accession>A0A9D2CA15</accession>
<organism evidence="1 2">
    <name type="scientific">Candidatus Agrococcus pullicola</name>
    <dbReference type="NCBI Taxonomy" id="2838429"/>
    <lineage>
        <taxon>Bacteria</taxon>
        <taxon>Bacillati</taxon>
        <taxon>Actinomycetota</taxon>
        <taxon>Actinomycetes</taxon>
        <taxon>Micrococcales</taxon>
        <taxon>Microbacteriaceae</taxon>
        <taxon>Agrococcus</taxon>
    </lineage>
</organism>
<dbReference type="EMBL" id="DXDC01000199">
    <property type="protein sequence ID" value="HIY65960.1"/>
    <property type="molecule type" value="Genomic_DNA"/>
</dbReference>
<gene>
    <name evidence="1" type="ORF">H9830_06750</name>
</gene>
<reference evidence="1" key="2">
    <citation type="submission" date="2021-04" db="EMBL/GenBank/DDBJ databases">
        <authorList>
            <person name="Gilroy R."/>
        </authorList>
    </citation>
    <scope>NUCLEOTIDE SEQUENCE</scope>
    <source>
        <strain evidence="1">ChiGjej1B1-98</strain>
    </source>
</reference>